<evidence type="ECO:0000313" key="2">
    <source>
        <dbReference type="RefSeq" id="XP_019708855.1"/>
    </source>
</evidence>
<dbReference type="PANTHER" id="PTHR36498:SF1">
    <property type="entry name" value="TATA-BINDING PROTEIN-ASSOCIATED FACTOR 172"/>
    <property type="match status" value="1"/>
</dbReference>
<dbReference type="RefSeq" id="XP_019708855.1">
    <property type="nucleotide sequence ID" value="XM_019853296.1"/>
</dbReference>
<keyword evidence="1" id="KW-1185">Reference proteome</keyword>
<organism evidence="1 2">
    <name type="scientific">Elaeis guineensis var. tenera</name>
    <name type="common">Oil palm</name>
    <dbReference type="NCBI Taxonomy" id="51953"/>
    <lineage>
        <taxon>Eukaryota</taxon>
        <taxon>Viridiplantae</taxon>
        <taxon>Streptophyta</taxon>
        <taxon>Embryophyta</taxon>
        <taxon>Tracheophyta</taxon>
        <taxon>Spermatophyta</taxon>
        <taxon>Magnoliopsida</taxon>
        <taxon>Liliopsida</taxon>
        <taxon>Arecaceae</taxon>
        <taxon>Arecoideae</taxon>
        <taxon>Cocoseae</taxon>
        <taxon>Elaeidinae</taxon>
        <taxon>Elaeis</taxon>
    </lineage>
</organism>
<accession>A0A6J0PNH6</accession>
<dbReference type="InterPro" id="IPR044972">
    <property type="entry name" value="Mot1"/>
</dbReference>
<dbReference type="PANTHER" id="PTHR36498">
    <property type="entry name" value="TATA-BINDING PROTEIN-ASSOCIATED FACTOR 172"/>
    <property type="match status" value="1"/>
</dbReference>
<gene>
    <name evidence="2" type="primary">LOC105052877</name>
</gene>
<protein>
    <submittedName>
        <fullName evidence="2">TATA-binding protein-associated factor BTAF1</fullName>
    </submittedName>
</protein>
<dbReference type="GO" id="GO:0003677">
    <property type="term" value="F:DNA binding"/>
    <property type="evidence" value="ECO:0007669"/>
    <property type="project" value="InterPro"/>
</dbReference>
<dbReference type="OrthoDB" id="781327at2759"/>
<proteinExistence type="predicted"/>
<sequence length="137" mass="14783">MFIVLSCMALWKRKSLASRSSKSVANAVIIAEKACLKGMNTNQLLDLFTSAPTARKGSVLSSSSNGDLGKDSKSMVGGRGLKAILSGLEERWDQSQYADEYNLSHFLAKLNGQEMAESGCTTMYSVDRKSASVGLMF</sequence>
<dbReference type="GO" id="GO:0017025">
    <property type="term" value="F:TBP-class protein binding"/>
    <property type="evidence" value="ECO:0007669"/>
    <property type="project" value="InterPro"/>
</dbReference>
<dbReference type="AlphaFoldDB" id="A0A6J0PNH6"/>
<evidence type="ECO:0000313" key="1">
    <source>
        <dbReference type="Proteomes" id="UP000504607"/>
    </source>
</evidence>
<dbReference type="GO" id="GO:0016887">
    <property type="term" value="F:ATP hydrolysis activity"/>
    <property type="evidence" value="ECO:0007669"/>
    <property type="project" value="InterPro"/>
</dbReference>
<reference evidence="2" key="1">
    <citation type="submission" date="2025-08" db="UniProtKB">
        <authorList>
            <consortium name="RefSeq"/>
        </authorList>
    </citation>
    <scope>IDENTIFICATION</scope>
</reference>
<dbReference type="InParanoid" id="A0A6J0PNH6"/>
<name>A0A6J0PNH6_ELAGV</name>
<dbReference type="Proteomes" id="UP000504607">
    <property type="component" value="Chromosome 10"/>
</dbReference>